<feature type="transmembrane region" description="Helical" evidence="2">
    <location>
        <begin position="182"/>
        <end position="204"/>
    </location>
</feature>
<proteinExistence type="predicted"/>
<dbReference type="AlphaFoldDB" id="A0A518I025"/>
<keyword evidence="4" id="KW-1185">Reference proteome</keyword>
<evidence type="ECO:0000313" key="4">
    <source>
        <dbReference type="Proteomes" id="UP000319004"/>
    </source>
</evidence>
<dbReference type="Proteomes" id="UP000319004">
    <property type="component" value="Chromosome"/>
</dbReference>
<keyword evidence="2" id="KW-0812">Transmembrane</keyword>
<feature type="transmembrane region" description="Helical" evidence="2">
    <location>
        <begin position="138"/>
        <end position="162"/>
    </location>
</feature>
<protein>
    <submittedName>
        <fullName evidence="3">Uncharacterized protein</fullName>
    </submittedName>
</protein>
<feature type="transmembrane region" description="Helical" evidence="2">
    <location>
        <begin position="211"/>
        <end position="229"/>
    </location>
</feature>
<feature type="transmembrane region" description="Helical" evidence="2">
    <location>
        <begin position="241"/>
        <end position="261"/>
    </location>
</feature>
<sequence>MKIKCPGCASLLQIPDTAAGKVVKCKCGKQLRAPGGPAAAPAQAKPPAQASPGASAARRAPAQSRPLAAPSPAAAAGLFDELTETDLAPIKAVQIPGAKVAVKAPGASAAKMLNEAISGSDRRGEALVMKGEAMRPPFLIFIGIINGLSAIFYGGLMLLFLGFVDAEMLEDMDDAMADVVGFVYYLIAGMLGLMALLSLATSICCFFRGRVCWYVVLLSYGWALAFRIFEVAQEAMADDVEFSIIKGVGGILIGAGIWAWLHGESVRAYYQTEGEPIWRIAVIDATGFLVAGGLGAAVLLMG</sequence>
<feature type="transmembrane region" description="Helical" evidence="2">
    <location>
        <begin position="281"/>
        <end position="301"/>
    </location>
</feature>
<feature type="region of interest" description="Disordered" evidence="1">
    <location>
        <begin position="34"/>
        <end position="68"/>
    </location>
</feature>
<evidence type="ECO:0000313" key="3">
    <source>
        <dbReference type="EMBL" id="QDV46463.1"/>
    </source>
</evidence>
<keyword evidence="2" id="KW-1133">Transmembrane helix</keyword>
<organism evidence="3 4">
    <name type="scientific">Stieleria neptunia</name>
    <dbReference type="NCBI Taxonomy" id="2527979"/>
    <lineage>
        <taxon>Bacteria</taxon>
        <taxon>Pseudomonadati</taxon>
        <taxon>Planctomycetota</taxon>
        <taxon>Planctomycetia</taxon>
        <taxon>Pirellulales</taxon>
        <taxon>Pirellulaceae</taxon>
        <taxon>Stieleria</taxon>
    </lineage>
</organism>
<evidence type="ECO:0000256" key="2">
    <source>
        <dbReference type="SAM" id="Phobius"/>
    </source>
</evidence>
<keyword evidence="2" id="KW-0472">Membrane</keyword>
<dbReference type="RefSeq" id="WP_197455459.1">
    <property type="nucleotide sequence ID" value="NZ_CP037423.1"/>
</dbReference>
<dbReference type="EMBL" id="CP037423">
    <property type="protein sequence ID" value="QDV46463.1"/>
    <property type="molecule type" value="Genomic_DNA"/>
</dbReference>
<gene>
    <name evidence="3" type="ORF">Enr13x_63720</name>
</gene>
<name>A0A518I025_9BACT</name>
<dbReference type="KEGG" id="snep:Enr13x_63720"/>
<reference evidence="3 4" key="1">
    <citation type="submission" date="2019-03" db="EMBL/GenBank/DDBJ databases">
        <title>Deep-cultivation of Planctomycetes and their phenomic and genomic characterization uncovers novel biology.</title>
        <authorList>
            <person name="Wiegand S."/>
            <person name="Jogler M."/>
            <person name="Boedeker C."/>
            <person name="Pinto D."/>
            <person name="Vollmers J."/>
            <person name="Rivas-Marin E."/>
            <person name="Kohn T."/>
            <person name="Peeters S.H."/>
            <person name="Heuer A."/>
            <person name="Rast P."/>
            <person name="Oberbeckmann S."/>
            <person name="Bunk B."/>
            <person name="Jeske O."/>
            <person name="Meyerdierks A."/>
            <person name="Storesund J.E."/>
            <person name="Kallscheuer N."/>
            <person name="Luecker S."/>
            <person name="Lage O.M."/>
            <person name="Pohl T."/>
            <person name="Merkel B.J."/>
            <person name="Hornburger P."/>
            <person name="Mueller R.-W."/>
            <person name="Bruemmer F."/>
            <person name="Labrenz M."/>
            <person name="Spormann A.M."/>
            <person name="Op den Camp H."/>
            <person name="Overmann J."/>
            <person name="Amann R."/>
            <person name="Jetten M.S.M."/>
            <person name="Mascher T."/>
            <person name="Medema M.H."/>
            <person name="Devos D.P."/>
            <person name="Kaster A.-K."/>
            <person name="Ovreas L."/>
            <person name="Rohde M."/>
            <person name="Galperin M.Y."/>
            <person name="Jogler C."/>
        </authorList>
    </citation>
    <scope>NUCLEOTIDE SEQUENCE [LARGE SCALE GENOMIC DNA]</scope>
    <source>
        <strain evidence="3 4">Enr13</strain>
    </source>
</reference>
<evidence type="ECO:0000256" key="1">
    <source>
        <dbReference type="SAM" id="MobiDB-lite"/>
    </source>
</evidence>
<accession>A0A518I025</accession>